<feature type="compositionally biased region" description="Polar residues" evidence="7">
    <location>
        <begin position="12"/>
        <end position="22"/>
    </location>
</feature>
<dbReference type="AlphaFoldDB" id="A0AAD7YQL8"/>
<comment type="caution">
    <text evidence="9">The sequence shown here is derived from an EMBL/GenBank/DDBJ whole genome shotgun (WGS) entry which is preliminary data.</text>
</comment>
<dbReference type="SUPFAM" id="SSF117856">
    <property type="entry name" value="AF0104/ALDC/Ptd012-like"/>
    <property type="match status" value="1"/>
</dbReference>
<dbReference type="GO" id="GO:0016788">
    <property type="term" value="F:hydrolase activity, acting on ester bonds"/>
    <property type="evidence" value="ECO:0007669"/>
    <property type="project" value="TreeGrafter"/>
</dbReference>
<evidence type="ECO:0000256" key="2">
    <source>
        <dbReference type="ARBA" id="ARBA00011245"/>
    </source>
</evidence>
<keyword evidence="3" id="KW-0479">Metal-binding</keyword>
<evidence type="ECO:0000313" key="10">
    <source>
        <dbReference type="Proteomes" id="UP001231518"/>
    </source>
</evidence>
<evidence type="ECO:0000256" key="3">
    <source>
        <dbReference type="ARBA" id="ARBA00022723"/>
    </source>
</evidence>
<evidence type="ECO:0000256" key="1">
    <source>
        <dbReference type="ARBA" id="ARBA00004123"/>
    </source>
</evidence>
<evidence type="ECO:0000259" key="8">
    <source>
        <dbReference type="SMART" id="SM01168"/>
    </source>
</evidence>
<comment type="subcellular location">
    <subcellularLocation>
        <location evidence="1">Nucleus</location>
    </subcellularLocation>
</comment>
<gene>
    <name evidence="9" type="ORF">PYW07_004214</name>
</gene>
<keyword evidence="6" id="KW-0539">Nucleus</keyword>
<evidence type="ECO:0000256" key="7">
    <source>
        <dbReference type="SAM" id="MobiDB-lite"/>
    </source>
</evidence>
<dbReference type="GO" id="GO:0008270">
    <property type="term" value="F:zinc ion binding"/>
    <property type="evidence" value="ECO:0007669"/>
    <property type="project" value="TreeGrafter"/>
</dbReference>
<keyword evidence="10" id="KW-1185">Reference proteome</keyword>
<comment type="subunit">
    <text evidence="2">Monomer.</text>
</comment>
<evidence type="ECO:0000313" key="9">
    <source>
        <dbReference type="EMBL" id="KAJ8723034.1"/>
    </source>
</evidence>
<protein>
    <recommendedName>
        <fullName evidence="8">DUF1907 domain-containing protein</fullName>
    </recommendedName>
</protein>
<dbReference type="EMBL" id="JARGEI010000012">
    <property type="protein sequence ID" value="KAJ8723034.1"/>
    <property type="molecule type" value="Genomic_DNA"/>
</dbReference>
<evidence type="ECO:0000256" key="6">
    <source>
        <dbReference type="ARBA" id="ARBA00023242"/>
    </source>
</evidence>
<dbReference type="PANTHER" id="PTHR13204">
    <property type="entry name" value="PTD012 PROTEIN"/>
    <property type="match status" value="1"/>
</dbReference>
<dbReference type="SMART" id="SM01168">
    <property type="entry name" value="DUF1907"/>
    <property type="match status" value="1"/>
</dbReference>
<sequence>MLVARRRPRPLTSGQSPRSPEVNQKLRGHSCTVGPPRYTLTMTSVDYKKVPIQEKPLFQPPLQEIVDVLSVGLTSTFAQVDVSAVDSPDLTKSPYNLTSPGLTGNAKLVEIGGPPYLLPLVQRDKIYDLAALAQHLRSDPALLAGAGAGPWPHLGVNCEGIINLSIRNGTVDQGTRIVSIEPVGAAKGTGKYKQQRLPNSETRTALLGNYLLSEGKPGKVIKVVAKKRIGPSNFITAIRETLKNHYGDKIIGLGGMFMLRSGKVKFHVMPDFSSSRLCTDADVDGWLHYFEMRAPITNVGTLVTGDHGLDLRVQHFHGFSEHGDGGHYHYDTTPDDVHYEGYFALASSIVRVDAPVESHVVGRD</sequence>
<dbReference type="InterPro" id="IPR015021">
    <property type="entry name" value="C11orf54_DUF1907"/>
</dbReference>
<dbReference type="PANTHER" id="PTHR13204:SF1">
    <property type="entry name" value="ESTER HYDROLASE C11ORF54"/>
    <property type="match status" value="1"/>
</dbReference>
<dbReference type="Proteomes" id="UP001231518">
    <property type="component" value="Chromosome 15"/>
</dbReference>
<dbReference type="Pfam" id="PF08925">
    <property type="entry name" value="DUF1907"/>
    <property type="match status" value="1"/>
</dbReference>
<accession>A0AAD7YQL8</accession>
<feature type="domain" description="DUF1907" evidence="8">
    <location>
        <begin position="68"/>
        <end position="352"/>
    </location>
</feature>
<keyword evidence="5" id="KW-0862">Zinc</keyword>
<name>A0AAD7YQL8_MYTSE</name>
<feature type="region of interest" description="Disordered" evidence="7">
    <location>
        <begin position="1"/>
        <end position="31"/>
    </location>
</feature>
<keyword evidence="4" id="KW-0378">Hydrolase</keyword>
<evidence type="ECO:0000256" key="5">
    <source>
        <dbReference type="ARBA" id="ARBA00022833"/>
    </source>
</evidence>
<evidence type="ECO:0000256" key="4">
    <source>
        <dbReference type="ARBA" id="ARBA00022801"/>
    </source>
</evidence>
<dbReference type="CDD" id="cd17298">
    <property type="entry name" value="DUF1907"/>
    <property type="match status" value="1"/>
</dbReference>
<organism evidence="9 10">
    <name type="scientific">Mythimna separata</name>
    <name type="common">Oriental armyworm</name>
    <name type="synonym">Pseudaletia separata</name>
    <dbReference type="NCBI Taxonomy" id="271217"/>
    <lineage>
        <taxon>Eukaryota</taxon>
        <taxon>Metazoa</taxon>
        <taxon>Ecdysozoa</taxon>
        <taxon>Arthropoda</taxon>
        <taxon>Hexapoda</taxon>
        <taxon>Insecta</taxon>
        <taxon>Pterygota</taxon>
        <taxon>Neoptera</taxon>
        <taxon>Endopterygota</taxon>
        <taxon>Lepidoptera</taxon>
        <taxon>Glossata</taxon>
        <taxon>Ditrysia</taxon>
        <taxon>Noctuoidea</taxon>
        <taxon>Noctuidae</taxon>
        <taxon>Noctuinae</taxon>
        <taxon>Hadenini</taxon>
        <taxon>Mythimna</taxon>
    </lineage>
</organism>
<reference evidence="9" key="1">
    <citation type="submission" date="2023-03" db="EMBL/GenBank/DDBJ databases">
        <title>Chromosome-level genomes of two armyworms, Mythimna separata and Mythimna loreyi, provide insights into the biosynthesis and reception of sex pheromones.</title>
        <authorList>
            <person name="Zhao H."/>
        </authorList>
    </citation>
    <scope>NUCLEOTIDE SEQUENCE</scope>
    <source>
        <strain evidence="9">BeijingLab</strain>
        <tissue evidence="9">Pupa</tissue>
    </source>
</reference>
<proteinExistence type="predicted"/>
<dbReference type="GO" id="GO:0005634">
    <property type="term" value="C:nucleus"/>
    <property type="evidence" value="ECO:0007669"/>
    <property type="project" value="UniProtKB-SubCell"/>
</dbReference>